<keyword evidence="1" id="KW-0472">Membrane</keyword>
<dbReference type="STRING" id="636.AAW15_10750"/>
<name>A0A2A7U4D4_EDWTA</name>
<dbReference type="AlphaFoldDB" id="A0A2A7U4D4"/>
<accession>A0A2A7U4D4</accession>
<sequence length="85" mass="8887">METLYGYLIAILIAVAIAAFAWTRRGWHAGVLALILQAVLAVLFYQGAWLLSQGNAVTAALAALLSPISVLLIIINLGAADAPRG</sequence>
<comment type="caution">
    <text evidence="2">The sequence shown here is derived from an EMBL/GenBank/DDBJ whole genome shotgun (WGS) entry which is preliminary data.</text>
</comment>
<feature type="transmembrane region" description="Helical" evidence="1">
    <location>
        <begin position="6"/>
        <end position="23"/>
    </location>
</feature>
<gene>
    <name evidence="2" type="ORF">CRM76_15400</name>
</gene>
<evidence type="ECO:0000313" key="2">
    <source>
        <dbReference type="EMBL" id="PEH73215.1"/>
    </source>
</evidence>
<keyword evidence="1" id="KW-0812">Transmembrane</keyword>
<dbReference type="EMBL" id="PDDV01000013">
    <property type="protein sequence ID" value="PEH73215.1"/>
    <property type="molecule type" value="Genomic_DNA"/>
</dbReference>
<proteinExistence type="predicted"/>
<evidence type="ECO:0000256" key="1">
    <source>
        <dbReference type="SAM" id="Phobius"/>
    </source>
</evidence>
<evidence type="ECO:0000313" key="3">
    <source>
        <dbReference type="Proteomes" id="UP000219788"/>
    </source>
</evidence>
<keyword evidence="1" id="KW-1133">Transmembrane helix</keyword>
<feature type="transmembrane region" description="Helical" evidence="1">
    <location>
        <begin position="30"/>
        <end position="51"/>
    </location>
</feature>
<dbReference type="InterPro" id="IPR024470">
    <property type="entry name" value="DUF2545"/>
</dbReference>
<dbReference type="Proteomes" id="UP000219788">
    <property type="component" value="Unassembled WGS sequence"/>
</dbReference>
<feature type="transmembrane region" description="Helical" evidence="1">
    <location>
        <begin position="57"/>
        <end position="79"/>
    </location>
</feature>
<dbReference type="RefSeq" id="WP_005284079.1">
    <property type="nucleotide sequence ID" value="NZ_CABKPF010000083.1"/>
</dbReference>
<protein>
    <submittedName>
        <fullName evidence="2">Cytochrome C</fullName>
    </submittedName>
</protein>
<organism evidence="2 3">
    <name type="scientific">Edwardsiella tarda</name>
    <dbReference type="NCBI Taxonomy" id="636"/>
    <lineage>
        <taxon>Bacteria</taxon>
        <taxon>Pseudomonadati</taxon>
        <taxon>Pseudomonadota</taxon>
        <taxon>Gammaproteobacteria</taxon>
        <taxon>Enterobacterales</taxon>
        <taxon>Hafniaceae</taxon>
        <taxon>Edwardsiella</taxon>
    </lineage>
</organism>
<dbReference type="Pfam" id="PF10810">
    <property type="entry name" value="DUF2545"/>
    <property type="match status" value="1"/>
</dbReference>
<reference evidence="3" key="1">
    <citation type="submission" date="2017-09" db="EMBL/GenBank/DDBJ databases">
        <title>FDA dAtabase for Regulatory Grade micrObial Sequences (FDA-ARGOS): Supporting development and validation of Infectious Disease Dx tests.</title>
        <authorList>
            <person name="Goldberg B."/>
            <person name="Campos J."/>
            <person name="Tallon L."/>
            <person name="Sadzewicz L."/>
            <person name="Ott S."/>
            <person name="Zhao X."/>
            <person name="Nagaraj S."/>
            <person name="Vavikolanu K."/>
            <person name="Aluvathingal J."/>
            <person name="Nadendla S."/>
            <person name="Geyer C."/>
            <person name="Sichtig H."/>
        </authorList>
    </citation>
    <scope>NUCLEOTIDE SEQUENCE [LARGE SCALE GENOMIC DNA]</scope>
    <source>
        <strain evidence="3">FDAARGOS_370</strain>
    </source>
</reference>